<name>A0A6L2NRY3_TANCI</name>
<gene>
    <name evidence="2" type="ORF">Tci_060911</name>
</gene>
<keyword evidence="1" id="KW-0472">Membrane</keyword>
<comment type="caution">
    <text evidence="2">The sequence shown here is derived from an EMBL/GenBank/DDBJ whole genome shotgun (WGS) entry which is preliminary data.</text>
</comment>
<keyword evidence="1" id="KW-0812">Transmembrane</keyword>
<keyword evidence="1" id="KW-1133">Transmembrane helix</keyword>
<feature type="transmembrane region" description="Helical" evidence="1">
    <location>
        <begin position="68"/>
        <end position="87"/>
    </location>
</feature>
<dbReference type="AlphaFoldDB" id="A0A6L2NRY3"/>
<organism evidence="2">
    <name type="scientific">Tanacetum cinerariifolium</name>
    <name type="common">Dalmatian daisy</name>
    <name type="synonym">Chrysanthemum cinerariifolium</name>
    <dbReference type="NCBI Taxonomy" id="118510"/>
    <lineage>
        <taxon>Eukaryota</taxon>
        <taxon>Viridiplantae</taxon>
        <taxon>Streptophyta</taxon>
        <taxon>Embryophyta</taxon>
        <taxon>Tracheophyta</taxon>
        <taxon>Spermatophyta</taxon>
        <taxon>Magnoliopsida</taxon>
        <taxon>eudicotyledons</taxon>
        <taxon>Gunneridae</taxon>
        <taxon>Pentapetalae</taxon>
        <taxon>asterids</taxon>
        <taxon>campanulids</taxon>
        <taxon>Asterales</taxon>
        <taxon>Asteraceae</taxon>
        <taxon>Asteroideae</taxon>
        <taxon>Anthemideae</taxon>
        <taxon>Anthemidinae</taxon>
        <taxon>Tanacetum</taxon>
    </lineage>
</organism>
<evidence type="ECO:0000256" key="1">
    <source>
        <dbReference type="SAM" id="Phobius"/>
    </source>
</evidence>
<reference evidence="2" key="1">
    <citation type="journal article" date="2019" name="Sci. Rep.">
        <title>Draft genome of Tanacetum cinerariifolium, the natural source of mosquito coil.</title>
        <authorList>
            <person name="Yamashiro T."/>
            <person name="Shiraishi A."/>
            <person name="Satake H."/>
            <person name="Nakayama K."/>
        </authorList>
    </citation>
    <scope>NUCLEOTIDE SEQUENCE</scope>
</reference>
<evidence type="ECO:0000313" key="2">
    <source>
        <dbReference type="EMBL" id="GEU88933.1"/>
    </source>
</evidence>
<proteinExistence type="predicted"/>
<accession>A0A6L2NRY3</accession>
<sequence>MRDRDEKNDEINYEILQEAWCRANHLELIHGRAEPLQWWMTGPMNIVEVDVAADYNSYLVDAVVVERMALIVALVVVVVLLLAAANVDNEAGEVAFSAATNAHTYGREADMTEVDGHVMALPRLRLGTPSGSETKY</sequence>
<protein>
    <submittedName>
        <fullName evidence="2">Uncharacterized protein</fullName>
    </submittedName>
</protein>
<dbReference type="EMBL" id="BKCJ010009853">
    <property type="protein sequence ID" value="GEU88933.1"/>
    <property type="molecule type" value="Genomic_DNA"/>
</dbReference>